<dbReference type="NCBIfam" id="TIGR03066">
    <property type="entry name" value="Gem_osc_para_1"/>
    <property type="match status" value="1"/>
</dbReference>
<evidence type="ECO:0000256" key="1">
    <source>
        <dbReference type="SAM" id="SignalP"/>
    </source>
</evidence>
<dbReference type="Proteomes" id="UP000464178">
    <property type="component" value="Chromosome"/>
</dbReference>
<evidence type="ECO:0000313" key="2">
    <source>
        <dbReference type="EMBL" id="VTR96865.1"/>
    </source>
</evidence>
<dbReference type="RefSeq" id="WP_232069993.1">
    <property type="nucleotide sequence ID" value="NZ_LR593886.1"/>
</dbReference>
<feature type="signal peptide" evidence="1">
    <location>
        <begin position="1"/>
        <end position="19"/>
    </location>
</feature>
<dbReference type="Gene3D" id="2.40.128.360">
    <property type="match status" value="1"/>
</dbReference>
<organism evidence="2 3">
    <name type="scientific">Gemmata massiliana</name>
    <dbReference type="NCBI Taxonomy" id="1210884"/>
    <lineage>
        <taxon>Bacteria</taxon>
        <taxon>Pseudomonadati</taxon>
        <taxon>Planctomycetota</taxon>
        <taxon>Planctomycetia</taxon>
        <taxon>Gemmatales</taxon>
        <taxon>Gemmataceae</taxon>
        <taxon>Gemmata</taxon>
    </lineage>
</organism>
<name>A0A6P2D917_9BACT</name>
<reference evidence="2 3" key="1">
    <citation type="submission" date="2019-05" db="EMBL/GenBank/DDBJ databases">
        <authorList>
            <consortium name="Science for Life Laboratories"/>
        </authorList>
    </citation>
    <scope>NUCLEOTIDE SEQUENCE [LARGE SCALE GENOMIC DNA]</scope>
    <source>
        <strain evidence="2">Soil9</strain>
    </source>
</reference>
<proteinExistence type="predicted"/>
<dbReference type="EMBL" id="LR593886">
    <property type="protein sequence ID" value="VTR96865.1"/>
    <property type="molecule type" value="Genomic_DNA"/>
</dbReference>
<dbReference type="KEGG" id="gms:SOIL9_10070"/>
<dbReference type="AlphaFoldDB" id="A0A6P2D917"/>
<evidence type="ECO:0000313" key="3">
    <source>
        <dbReference type="Proteomes" id="UP000464178"/>
    </source>
</evidence>
<feature type="chain" id="PRO_5026679518" evidence="1">
    <location>
        <begin position="20"/>
        <end position="125"/>
    </location>
</feature>
<sequence length="125" mass="14114">MRAMLLGTLAVLVCYPVLADDKKGEKIDAKKIIGKWEPKNKKKDEPTVIEFAKDGTFTLTFDLNGKEMKLTQKYKVDGNNIITTEKVDGKEVVVKTIIVKLTDTELLTKDEDGKNEETLVRIKDK</sequence>
<accession>A0A6P2D917</accession>
<keyword evidence="1" id="KW-0732">Signal</keyword>
<keyword evidence="3" id="KW-1185">Reference proteome</keyword>
<gene>
    <name evidence="2" type="ORF">SOIL9_10070</name>
</gene>
<protein>
    <submittedName>
        <fullName evidence="2">: Lipocalin_3</fullName>
    </submittedName>
</protein>